<evidence type="ECO:0000313" key="3">
    <source>
        <dbReference type="Proteomes" id="UP000502297"/>
    </source>
</evidence>
<dbReference type="RefSeq" id="WP_166222548.1">
    <property type="nucleotide sequence ID" value="NZ_CP049801.1"/>
</dbReference>
<dbReference type="AlphaFoldDB" id="A0A6G8RUG8"/>
<dbReference type="SUPFAM" id="SSF48452">
    <property type="entry name" value="TPR-like"/>
    <property type="match status" value="1"/>
</dbReference>
<proteinExistence type="predicted"/>
<dbReference type="Gene3D" id="1.25.40.10">
    <property type="entry name" value="Tetratricopeptide repeat domain"/>
    <property type="match status" value="1"/>
</dbReference>
<protein>
    <submittedName>
        <fullName evidence="2">Tetratricopeptide repeat protein</fullName>
    </submittedName>
</protein>
<accession>A0A6G8RUG8</accession>
<gene>
    <name evidence="2" type="ORF">G8E00_05635</name>
</gene>
<evidence type="ECO:0000313" key="2">
    <source>
        <dbReference type="EMBL" id="QIO05470.1"/>
    </source>
</evidence>
<dbReference type="KEGG" id="asha:G8E00_05635"/>
<feature type="region of interest" description="Disordered" evidence="1">
    <location>
        <begin position="22"/>
        <end position="53"/>
    </location>
</feature>
<keyword evidence="3" id="KW-1185">Reference proteome</keyword>
<dbReference type="PROSITE" id="PS51257">
    <property type="entry name" value="PROKAR_LIPOPROTEIN"/>
    <property type="match status" value="1"/>
</dbReference>
<sequence length="185" mass="20591">MYLKHSLFFSIMVTLVGCQSLPQSSQPSTQQGSKKTESATRNPDGVQVTPYDQPEIKRESMNVIIPPQQKKTTQTFDDGRNLPAFKKLIQQTQSAYKSGKWTEAEQAALQAQRIAPQSAETYMYLALVANNTNQAKKADALARRGLSYAQSNAMKRQLWQIVLKAAQNNKDATSLKEAQAQIKAL</sequence>
<reference evidence="2 3" key="1">
    <citation type="submission" date="2020-03" db="EMBL/GenBank/DDBJ databases">
        <authorList>
            <person name="Zhu W."/>
        </authorList>
    </citation>
    <scope>NUCLEOTIDE SEQUENCE [LARGE SCALE GENOMIC DNA]</scope>
    <source>
        <strain evidence="2 3">323-1</strain>
    </source>
</reference>
<organism evidence="2 3">
    <name type="scientific">Acinetobacter shaoyimingii</name>
    <dbReference type="NCBI Taxonomy" id="2715164"/>
    <lineage>
        <taxon>Bacteria</taxon>
        <taxon>Pseudomonadati</taxon>
        <taxon>Pseudomonadota</taxon>
        <taxon>Gammaproteobacteria</taxon>
        <taxon>Moraxellales</taxon>
        <taxon>Moraxellaceae</taxon>
        <taxon>Acinetobacter</taxon>
    </lineage>
</organism>
<evidence type="ECO:0000256" key="1">
    <source>
        <dbReference type="SAM" id="MobiDB-lite"/>
    </source>
</evidence>
<feature type="compositionally biased region" description="Low complexity" evidence="1">
    <location>
        <begin position="22"/>
        <end position="33"/>
    </location>
</feature>
<dbReference type="InterPro" id="IPR011990">
    <property type="entry name" value="TPR-like_helical_dom_sf"/>
</dbReference>
<dbReference type="Proteomes" id="UP000502297">
    <property type="component" value="Chromosome"/>
</dbReference>
<name>A0A6G8RUG8_9GAMM</name>
<dbReference type="EMBL" id="CP049801">
    <property type="protein sequence ID" value="QIO05470.1"/>
    <property type="molecule type" value="Genomic_DNA"/>
</dbReference>